<evidence type="ECO:0000256" key="1">
    <source>
        <dbReference type="SAM" id="Coils"/>
    </source>
</evidence>
<dbReference type="OrthoDB" id="6763697at2759"/>
<comment type="caution">
    <text evidence="3">The sequence shown here is derived from an EMBL/GenBank/DDBJ whole genome shotgun (WGS) entry which is preliminary data.</text>
</comment>
<keyword evidence="2" id="KW-0732">Signal</keyword>
<gene>
    <name evidence="3" type="ORF">ACAOBT_LOCUS3117</name>
</gene>
<name>A0A9P0NZM3_ACAOB</name>
<feature type="chain" id="PRO_5040124672" evidence="2">
    <location>
        <begin position="17"/>
        <end position="1190"/>
    </location>
</feature>
<keyword evidence="4" id="KW-1185">Reference proteome</keyword>
<evidence type="ECO:0000256" key="2">
    <source>
        <dbReference type="SAM" id="SignalP"/>
    </source>
</evidence>
<keyword evidence="1" id="KW-0175">Coiled coil</keyword>
<evidence type="ECO:0000313" key="3">
    <source>
        <dbReference type="EMBL" id="CAH1959325.1"/>
    </source>
</evidence>
<evidence type="ECO:0000313" key="4">
    <source>
        <dbReference type="Proteomes" id="UP001152888"/>
    </source>
</evidence>
<dbReference type="EMBL" id="CAKOFQ010006681">
    <property type="protein sequence ID" value="CAH1959325.1"/>
    <property type="molecule type" value="Genomic_DNA"/>
</dbReference>
<sequence>MKLIVVLFAVIGYASADCGCLKNTGRPYQENCACNYYVPQKSCCSNNLEVAGEVSTGKQCGSLKVIYRTDGVPSSAGFYAALPALPLIVQKPAPETLAVPPLPLPVIPIDYNYKVQPAKPACVKNEAASFYSGMVYPVKVQAPAQLPAETSAPGVFSLPLVGLKACADRIVVPAPPNYRPKWRHTDRETNCRTTCTTRQISTDGCGSYDSFGSCGNCGGCGSSCSCRYNITISIANTTENVTTHLIAPTCDLKDDCHRICKRQLPIIDHGFKFMMNMLPKFIQDPLKHTVNTIALTHPDKRIQQIQQAVPKIEKEKKKLERKNEMLQRRLDLYKKISPTKSRIINSHLQRKEVPGFIDSLLKPGVKKMKRYPSISPRFEDSEEYYEKKETKSWLNEYTAREIIGNDLECDSCSEEHNSRKRMTPRERLMYRLRKIDQRRLRRSLENDEKTRNRRATVVIDSEELSLPIYKVKVKEDITSSEEEGEHYEDDSYEEKAYKKPVRIEAIKKVIRSELKKLKVKEETAGSPFQYNEMVPKSPIVHLLTLPGKFLGGFDKDHEPSILSFPRMIVGTKRYFRDFGKNLRRNFLNFASDVIGDFEPPVEAHGLHRHKRSLSGKLQQYGPEYSLAIDEIEEEQYNPQYEVVFDNKELEQYQPEYEVAFNENDEFGERSLSQNFLNASATEQNFRNVSGNKVRKKRYVLSMVNEDDVEKYLVKKLEKIFAGSEEEERPRRRRPRKHYSYSQEEIVGECQHCRRNRKKLQEKDNTIKKIVVEKVRPKVIIDNKGLPFMEIDGYKRPLFLKKEFKHSDEETVKLKKTKNEIVKMKLESSSEDEVKYVHYDSSEEVTCDKIHHILTYAQGSKSDTEVPLQTIRERASQILYETDVLIHMDFGKYAEVFDQLIELQYVKRSIVQDWKRLIMSKKCNCKESKLSLLQKFKDLHHLKDSLVKLIVCHMNEDVENTFIIRKFTRILIILQKLQCIMNQVVECFENKFARDLHFEIEKDIKFVDILDGLKFCPVKTRHEIITRMEEERNQELAAKMTLLDKLKKVLINDCDDSVIIEQAHLVWEMRNLEKMQVTCIEEMHEKLQEGYKIKKNLKILFDISKRLQTCHDKQCSFFESEEEVIEEEEDEEIVVGDKEKVSEPKLTVRKWSLEEIKLKIEEKVKQHKELLEKRLEKYRKGKCSKCSDEKT</sequence>
<dbReference type="AlphaFoldDB" id="A0A9P0NZM3"/>
<protein>
    <submittedName>
        <fullName evidence="3">Uncharacterized protein</fullName>
    </submittedName>
</protein>
<organism evidence="3 4">
    <name type="scientific">Acanthoscelides obtectus</name>
    <name type="common">Bean weevil</name>
    <name type="synonym">Bruchus obtectus</name>
    <dbReference type="NCBI Taxonomy" id="200917"/>
    <lineage>
        <taxon>Eukaryota</taxon>
        <taxon>Metazoa</taxon>
        <taxon>Ecdysozoa</taxon>
        <taxon>Arthropoda</taxon>
        <taxon>Hexapoda</taxon>
        <taxon>Insecta</taxon>
        <taxon>Pterygota</taxon>
        <taxon>Neoptera</taxon>
        <taxon>Endopterygota</taxon>
        <taxon>Coleoptera</taxon>
        <taxon>Polyphaga</taxon>
        <taxon>Cucujiformia</taxon>
        <taxon>Chrysomeloidea</taxon>
        <taxon>Chrysomelidae</taxon>
        <taxon>Bruchinae</taxon>
        <taxon>Bruchini</taxon>
        <taxon>Acanthoscelides</taxon>
    </lineage>
</organism>
<feature type="signal peptide" evidence="2">
    <location>
        <begin position="1"/>
        <end position="16"/>
    </location>
</feature>
<dbReference type="Proteomes" id="UP001152888">
    <property type="component" value="Unassembled WGS sequence"/>
</dbReference>
<accession>A0A9P0NZM3</accession>
<feature type="coiled-coil region" evidence="1">
    <location>
        <begin position="302"/>
        <end position="336"/>
    </location>
</feature>
<proteinExistence type="predicted"/>
<reference evidence="3" key="1">
    <citation type="submission" date="2022-03" db="EMBL/GenBank/DDBJ databases">
        <authorList>
            <person name="Sayadi A."/>
        </authorList>
    </citation>
    <scope>NUCLEOTIDE SEQUENCE</scope>
</reference>